<evidence type="ECO:0008006" key="3">
    <source>
        <dbReference type="Google" id="ProtNLM"/>
    </source>
</evidence>
<organism evidence="1 2">
    <name type="scientific">Corynebacterium kroppenstedtii</name>
    <dbReference type="NCBI Taxonomy" id="161879"/>
    <lineage>
        <taxon>Bacteria</taxon>
        <taxon>Bacillati</taxon>
        <taxon>Actinomycetota</taxon>
        <taxon>Actinomycetes</taxon>
        <taxon>Mycobacteriales</taxon>
        <taxon>Corynebacteriaceae</taxon>
        <taxon>Corynebacterium</taxon>
    </lineage>
</organism>
<evidence type="ECO:0000313" key="1">
    <source>
        <dbReference type="EMBL" id="PZR06148.1"/>
    </source>
</evidence>
<evidence type="ECO:0000313" key="2">
    <source>
        <dbReference type="Proteomes" id="UP000249432"/>
    </source>
</evidence>
<dbReference type="AlphaFoldDB" id="A0A2W5UB33"/>
<dbReference type="Gene3D" id="3.40.50.12780">
    <property type="entry name" value="N-terminal domain of ligase-like"/>
    <property type="match status" value="1"/>
</dbReference>
<proteinExistence type="predicted"/>
<gene>
    <name evidence="1" type="ORF">DI525_02295</name>
</gene>
<protein>
    <recommendedName>
        <fullName evidence="3">TIGR03089 family protein</fullName>
    </recommendedName>
</protein>
<sequence>MDLLRAALKHDPSAPRLTVYVDSLDPRKSSHMEFSTITLDNWASKLGNYFLDEAMMEPGDSVAVAMPARWQTAAVILGAVRAGITLIDDESDADAETGGLVAFVESLLASSGAGADGAEASGDAGARTGNPFLRYTDSVTAYSDAPVYLCTDDPFGRSVEDTGVDLDELDVEEPVDLFGEARLCPDAFMGDDSAVDDPDHIVLRGHNGFLTVSELYDAGQRWYEAQLHDNDAVADDSENTPQPRRTLLSAWPTIRDFLIVAVGTWANNGSLVIYSDEANRNDGRYSDIAATEKAAISGYPQ</sequence>
<accession>A0A2W5UB33</accession>
<dbReference type="Proteomes" id="UP000249432">
    <property type="component" value="Unassembled WGS sequence"/>
</dbReference>
<dbReference type="RefSeq" id="WP_303734185.1">
    <property type="nucleotide sequence ID" value="NZ_CAKZHK010000007.1"/>
</dbReference>
<dbReference type="NCBIfam" id="TIGR03089">
    <property type="entry name" value="TIGR03089 family protein"/>
    <property type="match status" value="1"/>
</dbReference>
<dbReference type="EMBL" id="QFRA01000003">
    <property type="protein sequence ID" value="PZR06148.1"/>
    <property type="molecule type" value="Genomic_DNA"/>
</dbReference>
<dbReference type="InterPro" id="IPR017523">
    <property type="entry name" value="Rv3268"/>
</dbReference>
<name>A0A2W5UB33_9CORY</name>
<comment type="caution">
    <text evidence="1">The sequence shown here is derived from an EMBL/GenBank/DDBJ whole genome shotgun (WGS) entry which is preliminary data.</text>
</comment>
<reference evidence="1 2" key="1">
    <citation type="submission" date="2017-08" db="EMBL/GenBank/DDBJ databases">
        <title>Infants hospitalized years apart are colonized by the same room-sourced microbial strains.</title>
        <authorList>
            <person name="Brooks B."/>
            <person name="Olm M.R."/>
            <person name="Firek B.A."/>
            <person name="Baker R."/>
            <person name="Thomas B.C."/>
            <person name="Morowitz M.J."/>
            <person name="Banfield J.F."/>
        </authorList>
    </citation>
    <scope>NUCLEOTIDE SEQUENCE [LARGE SCALE GENOMIC DNA]</scope>
    <source>
        <strain evidence="1">S2_003_000_R1_3</strain>
    </source>
</reference>
<dbReference type="InterPro" id="IPR042099">
    <property type="entry name" value="ANL_N_sf"/>
</dbReference>
<dbReference type="SUPFAM" id="SSF56801">
    <property type="entry name" value="Acetyl-CoA synthetase-like"/>
    <property type="match status" value="1"/>
</dbReference>